<accession>A0A167WV23</accession>
<feature type="region of interest" description="Disordered" evidence="1">
    <location>
        <begin position="133"/>
        <end position="205"/>
    </location>
</feature>
<feature type="compositionally biased region" description="Basic and acidic residues" evidence="1">
    <location>
        <begin position="160"/>
        <end position="173"/>
    </location>
</feature>
<feature type="region of interest" description="Disordered" evidence="1">
    <location>
        <begin position="329"/>
        <end position="390"/>
    </location>
</feature>
<evidence type="ECO:0000256" key="1">
    <source>
        <dbReference type="SAM" id="MobiDB-lite"/>
    </source>
</evidence>
<proteinExistence type="predicted"/>
<reference evidence="2 3" key="1">
    <citation type="journal article" date="2016" name="Genome Biol. Evol.">
        <title>Divergent and convergent evolution of fungal pathogenicity.</title>
        <authorList>
            <person name="Shang Y."/>
            <person name="Xiao G."/>
            <person name="Zheng P."/>
            <person name="Cen K."/>
            <person name="Zhan S."/>
            <person name="Wang C."/>
        </authorList>
    </citation>
    <scope>NUCLEOTIDE SEQUENCE [LARGE SCALE GENOMIC DNA]</scope>
    <source>
        <strain evidence="2 3">ARSEF 7405</strain>
    </source>
</reference>
<dbReference type="VEuPathDB" id="FungiDB:AAP_04463"/>
<dbReference type="EMBL" id="AZGZ01000021">
    <property type="protein sequence ID" value="KZZ89316.1"/>
    <property type="molecule type" value="Genomic_DNA"/>
</dbReference>
<feature type="compositionally biased region" description="Acidic residues" evidence="1">
    <location>
        <begin position="191"/>
        <end position="205"/>
    </location>
</feature>
<comment type="caution">
    <text evidence="2">The sequence shown here is derived from an EMBL/GenBank/DDBJ whole genome shotgun (WGS) entry which is preliminary data.</text>
</comment>
<evidence type="ECO:0000313" key="2">
    <source>
        <dbReference type="EMBL" id="KZZ89316.1"/>
    </source>
</evidence>
<dbReference type="AlphaFoldDB" id="A0A167WV23"/>
<feature type="compositionally biased region" description="Polar residues" evidence="1">
    <location>
        <begin position="1"/>
        <end position="12"/>
    </location>
</feature>
<name>A0A167WV23_9EURO</name>
<keyword evidence="3" id="KW-1185">Reference proteome</keyword>
<gene>
    <name evidence="2" type="ORF">AAP_04463</name>
</gene>
<feature type="compositionally biased region" description="Basic and acidic residues" evidence="1">
    <location>
        <begin position="372"/>
        <end position="384"/>
    </location>
</feature>
<organism evidence="2 3">
    <name type="scientific">Ascosphaera apis ARSEF 7405</name>
    <dbReference type="NCBI Taxonomy" id="392613"/>
    <lineage>
        <taxon>Eukaryota</taxon>
        <taxon>Fungi</taxon>
        <taxon>Dikarya</taxon>
        <taxon>Ascomycota</taxon>
        <taxon>Pezizomycotina</taxon>
        <taxon>Eurotiomycetes</taxon>
        <taxon>Eurotiomycetidae</taxon>
        <taxon>Onygenales</taxon>
        <taxon>Ascosphaeraceae</taxon>
        <taxon>Ascosphaera</taxon>
    </lineage>
</organism>
<protein>
    <submittedName>
        <fullName evidence="2">Uncharacterized protein</fullName>
    </submittedName>
</protein>
<dbReference type="Proteomes" id="UP000242877">
    <property type="component" value="Unassembled WGS sequence"/>
</dbReference>
<evidence type="ECO:0000313" key="3">
    <source>
        <dbReference type="Proteomes" id="UP000242877"/>
    </source>
</evidence>
<sequence length="390" mass="43177">MADNNNNENPTGTGFRAINDKNNGAQGDGANRQRRKRSTAAGNDAQTISKRPCAPCVEKMTTAPGMNCIDIGKRNACKRCKIGKVRCFRPTDAVEDELKELLEAKAAYEANKSEENGVIVMTKARPLFRKMDALSAGTPRRGSKTKDMTEPAPGTPTKGGRGEERRALWREESIETDEENDFGGGMGFQDDYGEEEDGEEEEEEPEMAATDLFLDTRAVSARAAGPVDVKVVEAAPAGKEMKELVQTSTWVMRNSNTTVNLLEELNKSMTTLIERSLAETNLRKEDLALRREELALRREEIALRREELAFARAGLLGGEGMMALPMRMGEKREREGEEEEQEPKRPRLAEGENDDVAMEMGEGVEGSGELVSEEKGEEEKKNEEEPITIE</sequence>
<feature type="region of interest" description="Disordered" evidence="1">
    <location>
        <begin position="1"/>
        <end position="46"/>
    </location>
</feature>